<dbReference type="GO" id="GO:0005874">
    <property type="term" value="C:microtubule"/>
    <property type="evidence" value="ECO:0007669"/>
    <property type="project" value="UniProtKB-KW"/>
</dbReference>
<dbReference type="PROSITE" id="PS50067">
    <property type="entry name" value="KINESIN_MOTOR_2"/>
    <property type="match status" value="1"/>
</dbReference>
<dbReference type="InParanoid" id="A0A674PQM1"/>
<dbReference type="Proteomes" id="UP000005226">
    <property type="component" value="Chromosome 22"/>
</dbReference>
<keyword evidence="8 20" id="KW-0547">Nucleotide-binding</keyword>
<keyword evidence="18" id="KW-0137">Centromere</keyword>
<evidence type="ECO:0000256" key="11">
    <source>
        <dbReference type="ARBA" id="ARBA00022838"/>
    </source>
</evidence>
<dbReference type="GO" id="GO:0007019">
    <property type="term" value="P:microtubule depolymerization"/>
    <property type="evidence" value="ECO:0007669"/>
    <property type="project" value="TreeGrafter"/>
</dbReference>
<dbReference type="Ensembl" id="ENSTRUT00000078665.1">
    <property type="protein sequence ID" value="ENSTRUP00000087950.1"/>
    <property type="gene ID" value="ENSTRUG00000003387.3"/>
</dbReference>
<evidence type="ECO:0000256" key="13">
    <source>
        <dbReference type="ARBA" id="ARBA00023054"/>
    </source>
</evidence>
<keyword evidence="4" id="KW-0158">Chromosome</keyword>
<evidence type="ECO:0000256" key="12">
    <source>
        <dbReference type="ARBA" id="ARBA00022840"/>
    </source>
</evidence>
<evidence type="ECO:0000256" key="15">
    <source>
        <dbReference type="ARBA" id="ARBA00023212"/>
    </source>
</evidence>
<evidence type="ECO:0000256" key="10">
    <source>
        <dbReference type="ARBA" id="ARBA00022829"/>
    </source>
</evidence>
<evidence type="ECO:0000313" key="25">
    <source>
        <dbReference type="Proteomes" id="UP000005226"/>
    </source>
</evidence>
<evidence type="ECO:0000256" key="17">
    <source>
        <dbReference type="ARBA" id="ARBA00023306"/>
    </source>
</evidence>
<dbReference type="InterPro" id="IPR001752">
    <property type="entry name" value="Kinesin_motor_dom"/>
</dbReference>
<keyword evidence="11" id="KW-0995">Kinetochore</keyword>
<dbReference type="CDD" id="cd01367">
    <property type="entry name" value="KISc_KIF2_like"/>
    <property type="match status" value="1"/>
</dbReference>
<dbReference type="InterPro" id="IPR027640">
    <property type="entry name" value="Kinesin-like_fam"/>
</dbReference>
<dbReference type="GO" id="GO:0007059">
    <property type="term" value="P:chromosome segregation"/>
    <property type="evidence" value="ECO:0007669"/>
    <property type="project" value="UniProtKB-KW"/>
</dbReference>
<name>A0A674PQM1_TAKRU</name>
<dbReference type="FunCoup" id="A0A674PQM1">
    <property type="interactions" value="14"/>
</dbReference>
<evidence type="ECO:0000256" key="8">
    <source>
        <dbReference type="ARBA" id="ARBA00022741"/>
    </source>
</evidence>
<gene>
    <name evidence="24" type="primary">kif2c</name>
</gene>
<keyword evidence="5" id="KW-0963">Cytoplasm</keyword>
<keyword evidence="10" id="KW-0159">Chromosome partition</keyword>
<reference evidence="24" key="3">
    <citation type="submission" date="2025-09" db="UniProtKB">
        <authorList>
            <consortium name="Ensembl"/>
        </authorList>
    </citation>
    <scope>IDENTIFICATION</scope>
</reference>
<dbReference type="InterPro" id="IPR027417">
    <property type="entry name" value="P-loop_NTPase"/>
</dbReference>
<evidence type="ECO:0000256" key="18">
    <source>
        <dbReference type="ARBA" id="ARBA00023328"/>
    </source>
</evidence>
<keyword evidence="13" id="KW-0175">Coiled coil</keyword>
<evidence type="ECO:0000256" key="21">
    <source>
        <dbReference type="RuleBase" id="RU000394"/>
    </source>
</evidence>
<dbReference type="AlphaFoldDB" id="A0A674PQM1"/>
<dbReference type="SUPFAM" id="SSF52540">
    <property type="entry name" value="P-loop containing nucleoside triphosphate hydrolases"/>
    <property type="match status" value="1"/>
</dbReference>
<dbReference type="InterPro" id="IPR019821">
    <property type="entry name" value="Kinesin_motor_CS"/>
</dbReference>
<evidence type="ECO:0000256" key="20">
    <source>
        <dbReference type="PROSITE-ProRule" id="PRU00283"/>
    </source>
</evidence>
<organism evidence="24 25">
    <name type="scientific">Takifugu rubripes</name>
    <name type="common">Japanese pufferfish</name>
    <name type="synonym">Fugu rubripes</name>
    <dbReference type="NCBI Taxonomy" id="31033"/>
    <lineage>
        <taxon>Eukaryota</taxon>
        <taxon>Metazoa</taxon>
        <taxon>Chordata</taxon>
        <taxon>Craniata</taxon>
        <taxon>Vertebrata</taxon>
        <taxon>Euteleostomi</taxon>
        <taxon>Actinopterygii</taxon>
        <taxon>Neopterygii</taxon>
        <taxon>Teleostei</taxon>
        <taxon>Neoteleostei</taxon>
        <taxon>Acanthomorphata</taxon>
        <taxon>Eupercaria</taxon>
        <taxon>Tetraodontiformes</taxon>
        <taxon>Tetradontoidea</taxon>
        <taxon>Tetraodontidae</taxon>
        <taxon>Takifugu</taxon>
    </lineage>
</organism>
<keyword evidence="6" id="KW-0132">Cell division</keyword>
<dbReference type="GO" id="GO:0005634">
    <property type="term" value="C:nucleus"/>
    <property type="evidence" value="ECO:0007669"/>
    <property type="project" value="UniProtKB-SubCell"/>
</dbReference>
<dbReference type="GO" id="GO:0008017">
    <property type="term" value="F:microtubule binding"/>
    <property type="evidence" value="ECO:0007669"/>
    <property type="project" value="InterPro"/>
</dbReference>
<feature type="region of interest" description="Disordered" evidence="22">
    <location>
        <begin position="94"/>
        <end position="122"/>
    </location>
</feature>
<dbReference type="GeneTree" id="ENSGT00940000166881"/>
<dbReference type="SMART" id="SM00129">
    <property type="entry name" value="KISc"/>
    <property type="match status" value="1"/>
</dbReference>
<feature type="compositionally biased region" description="Basic and acidic residues" evidence="22">
    <location>
        <begin position="184"/>
        <end position="194"/>
    </location>
</feature>
<evidence type="ECO:0000256" key="16">
    <source>
        <dbReference type="ARBA" id="ARBA00023242"/>
    </source>
</evidence>
<comment type="similarity">
    <text evidence="19">Belongs to the TRAFAC class myosin-kinesin ATPase superfamily. Kinesin family. KIN-13 subfamily.</text>
</comment>
<feature type="domain" description="Kinesin motor" evidence="23">
    <location>
        <begin position="272"/>
        <end position="605"/>
    </location>
</feature>
<dbReference type="InterPro" id="IPR036961">
    <property type="entry name" value="Kinesin_motor_dom_sf"/>
</dbReference>
<dbReference type="GO" id="GO:0000776">
    <property type="term" value="C:kinetochore"/>
    <property type="evidence" value="ECO:0007669"/>
    <property type="project" value="UniProtKB-KW"/>
</dbReference>
<evidence type="ECO:0000256" key="3">
    <source>
        <dbReference type="ARBA" id="ARBA00004629"/>
    </source>
</evidence>
<evidence type="ECO:0000259" key="23">
    <source>
        <dbReference type="PROSITE" id="PS50067"/>
    </source>
</evidence>
<dbReference type="PANTHER" id="PTHR47971">
    <property type="entry name" value="KINESIN-RELATED PROTEIN 6"/>
    <property type="match status" value="1"/>
</dbReference>
<dbReference type="GO" id="GO:0003777">
    <property type="term" value="F:microtubule motor activity"/>
    <property type="evidence" value="ECO:0007669"/>
    <property type="project" value="InterPro"/>
</dbReference>
<reference evidence="24" key="2">
    <citation type="submission" date="2025-08" db="UniProtKB">
        <authorList>
            <consortium name="Ensembl"/>
        </authorList>
    </citation>
    <scope>IDENTIFICATION</scope>
</reference>
<keyword evidence="14 20" id="KW-0505">Motor protein</keyword>
<dbReference type="Pfam" id="PF00225">
    <property type="entry name" value="Kinesin"/>
    <property type="match status" value="1"/>
</dbReference>
<sequence>MESALSRFLVGLSVKISRSDGRVHSATVTSANGDKCTAMVEWYERKICRGKEIQVTELCALNPELLDHINNVLGNAAPPARPAPDKRYEGRLRSSRIPAPMASSVPAVNNAEESDGSKSQVRQTCVFQTPAADQAPAETSDVSQEKAETVLPHLPLAPALTKPGSSSRSHRKEESKSALALMRETVKENDEPERMPPPPAVKGRRKSVAPPELHKGNKRLSCVAKPPDVQTKRGKFGEASRPNQKFYEMIQDFRETLEVIPLSSNSSVEPRRICVCVRKRPLNKQEMNKKEIDVVSVPGQGALLVHEPRQKVDLTKYLDNQAFQFDYSFDESATNDLVYKFTAKPLVQSMFEGGMATCFAYGQTGSGKTHTMGGDFTGKQQNSSKGIYAFAALEVFALLNHRRFSNLDLSVYVSFFEIYNGKVYDLLNKKAKLRVLEDERQQVQVVGLEEVCVSTAEDVVKLIQLGSACRTSGQTSANANSSRSHAVLQVVLRRNDRATTLHGKFSLVDLAGNERGTDVSSNDRNTLVETAEINRSLLALKECIRSLGKNSDHIPFRMSTLTKVLRDSFIGEKSRTCMIAMVSPGMASCEYTMNTLRYADRVKELNCNSASSAASKTQEPVNSSTEEESVEDTSVFDAISQVTELEEKVYVELRKVNEFVTAMEQTSYNIKTELPGLLDHSRRILGMYKWWLECLLIWHENHISQLFDSFTKMNVCASNGACADVPVCRLSLPDTLMALQTAVEQESLAIMKC</sequence>
<accession>A0A674PQM1</accession>
<feature type="region of interest" description="Disordered" evidence="22">
    <location>
        <begin position="156"/>
        <end position="213"/>
    </location>
</feature>
<proteinExistence type="inferred from homology"/>
<dbReference type="GO" id="GO:0051301">
    <property type="term" value="P:cell division"/>
    <property type="evidence" value="ECO:0007669"/>
    <property type="project" value="UniProtKB-KW"/>
</dbReference>
<evidence type="ECO:0000256" key="7">
    <source>
        <dbReference type="ARBA" id="ARBA00022701"/>
    </source>
</evidence>
<protein>
    <recommendedName>
        <fullName evidence="21">Kinesin-like protein</fullName>
    </recommendedName>
</protein>
<dbReference type="Pfam" id="PF22923">
    <property type="entry name" value="KIF2A-like_1st"/>
    <property type="match status" value="1"/>
</dbReference>
<evidence type="ECO:0000256" key="1">
    <source>
        <dbReference type="ARBA" id="ARBA00004123"/>
    </source>
</evidence>
<keyword evidence="17" id="KW-0131">Cell cycle</keyword>
<evidence type="ECO:0000256" key="4">
    <source>
        <dbReference type="ARBA" id="ARBA00022454"/>
    </source>
</evidence>
<dbReference type="PRINTS" id="PR00380">
    <property type="entry name" value="KINESINHEAVY"/>
</dbReference>
<comment type="subcellular location">
    <subcellularLocation>
        <location evidence="3">Chromosome</location>
        <location evidence="3">Centromere</location>
        <location evidence="3">Kinetochore</location>
    </subcellularLocation>
    <subcellularLocation>
        <location evidence="2">Cytoplasm</location>
        <location evidence="2">Cytoskeleton</location>
    </subcellularLocation>
    <subcellularLocation>
        <location evidence="1">Nucleus</location>
    </subcellularLocation>
</comment>
<dbReference type="GO" id="GO:0061484">
    <property type="term" value="P:hematopoietic stem cell homeostasis"/>
    <property type="evidence" value="ECO:0007669"/>
    <property type="project" value="Ensembl"/>
</dbReference>
<dbReference type="PANTHER" id="PTHR47971:SF25">
    <property type="entry name" value="KINESIN-LIKE PROTEIN KIF2C"/>
    <property type="match status" value="1"/>
</dbReference>
<evidence type="ECO:0000256" key="6">
    <source>
        <dbReference type="ARBA" id="ARBA00022618"/>
    </source>
</evidence>
<keyword evidence="9" id="KW-0498">Mitosis</keyword>
<evidence type="ECO:0000256" key="9">
    <source>
        <dbReference type="ARBA" id="ARBA00022776"/>
    </source>
</evidence>
<dbReference type="GO" id="GO:0007018">
    <property type="term" value="P:microtubule-based movement"/>
    <property type="evidence" value="ECO:0007669"/>
    <property type="project" value="InterPro"/>
</dbReference>
<dbReference type="InterPro" id="IPR054473">
    <property type="entry name" value="KIF2A-like_N"/>
</dbReference>
<evidence type="ECO:0000256" key="2">
    <source>
        <dbReference type="ARBA" id="ARBA00004245"/>
    </source>
</evidence>
<keyword evidence="7 21" id="KW-0493">Microtubule</keyword>
<evidence type="ECO:0000256" key="5">
    <source>
        <dbReference type="ARBA" id="ARBA00022490"/>
    </source>
</evidence>
<keyword evidence="16" id="KW-0539">Nucleus</keyword>
<evidence type="ECO:0000256" key="19">
    <source>
        <dbReference type="ARBA" id="ARBA00061030"/>
    </source>
</evidence>
<dbReference type="GO" id="GO:0005524">
    <property type="term" value="F:ATP binding"/>
    <property type="evidence" value="ECO:0007669"/>
    <property type="project" value="UniProtKB-UniRule"/>
</dbReference>
<feature type="binding site" evidence="20">
    <location>
        <begin position="362"/>
        <end position="369"/>
    </location>
    <ligand>
        <name>ATP</name>
        <dbReference type="ChEBI" id="CHEBI:30616"/>
    </ligand>
</feature>
<evidence type="ECO:0000256" key="22">
    <source>
        <dbReference type="SAM" id="MobiDB-lite"/>
    </source>
</evidence>
<keyword evidence="12 20" id="KW-0067">ATP-binding</keyword>
<dbReference type="Gene3D" id="3.40.850.10">
    <property type="entry name" value="Kinesin motor domain"/>
    <property type="match status" value="1"/>
</dbReference>
<reference evidence="24 25" key="1">
    <citation type="journal article" date="2011" name="Genome Biol. Evol.">
        <title>Integration of the genetic map and genome assembly of fugu facilitates insights into distinct features of genome evolution in teleosts and mammals.</title>
        <authorList>
            <person name="Kai W."/>
            <person name="Kikuchi K."/>
            <person name="Tohari S."/>
            <person name="Chew A.K."/>
            <person name="Tay A."/>
            <person name="Fujiwara A."/>
            <person name="Hosoya S."/>
            <person name="Suetake H."/>
            <person name="Naruse K."/>
            <person name="Brenner S."/>
            <person name="Suzuki Y."/>
            <person name="Venkatesh B."/>
        </authorList>
    </citation>
    <scope>NUCLEOTIDE SEQUENCE [LARGE SCALE GENOMIC DNA]</scope>
</reference>
<keyword evidence="25" id="KW-1185">Reference proteome</keyword>
<dbReference type="FunFam" id="3.40.850.10:FF:000012">
    <property type="entry name" value="Kinesin-like protein"/>
    <property type="match status" value="1"/>
</dbReference>
<keyword evidence="15" id="KW-0206">Cytoskeleton</keyword>
<dbReference type="PROSITE" id="PS00411">
    <property type="entry name" value="KINESIN_MOTOR_1"/>
    <property type="match status" value="1"/>
</dbReference>
<evidence type="ECO:0000313" key="24">
    <source>
        <dbReference type="Ensembl" id="ENSTRUP00000087950.1"/>
    </source>
</evidence>
<evidence type="ECO:0000256" key="14">
    <source>
        <dbReference type="ARBA" id="ARBA00023175"/>
    </source>
</evidence>